<evidence type="ECO:0000313" key="2">
    <source>
        <dbReference type="EMBL" id="KEH24966.1"/>
    </source>
</evidence>
<keyword evidence="5" id="KW-1185">Reference proteome</keyword>
<protein>
    <submittedName>
        <fullName evidence="3">Putative RNAse P, Rpr2/Rpp21 subunit protein</fullName>
    </submittedName>
    <submittedName>
        <fullName evidence="2">RNase P Rpr2/Rpp21 subunit domain protein</fullName>
    </submittedName>
</protein>
<evidence type="ECO:0000256" key="1">
    <source>
        <dbReference type="SAM" id="MobiDB-lite"/>
    </source>
</evidence>
<feature type="region of interest" description="Disordered" evidence="1">
    <location>
        <begin position="1"/>
        <end position="29"/>
    </location>
</feature>
<gene>
    <name evidence="4" type="primary">25495268</name>
    <name evidence="2" type="ordered locus">MTR_6g011320</name>
    <name evidence="3" type="ORF">MtrunA17_Chr6g0452741</name>
</gene>
<dbReference type="GO" id="GO:0006396">
    <property type="term" value="P:RNA processing"/>
    <property type="evidence" value="ECO:0007669"/>
    <property type="project" value="InterPro"/>
</dbReference>
<dbReference type="EMBL" id="PSQE01000006">
    <property type="protein sequence ID" value="RHN50003.1"/>
    <property type="molecule type" value="Genomic_DNA"/>
</dbReference>
<dbReference type="AlphaFoldDB" id="A0A072U6H6"/>
<dbReference type="PANTHER" id="PTHR36072">
    <property type="entry name" value="OS01G0541600 PROTEIN"/>
    <property type="match status" value="1"/>
</dbReference>
<dbReference type="Gene3D" id="6.20.50.20">
    <property type="match status" value="1"/>
</dbReference>
<evidence type="ECO:0000313" key="4">
    <source>
        <dbReference type="EnsemblPlants" id="KEH24966"/>
    </source>
</evidence>
<reference evidence="4" key="3">
    <citation type="submission" date="2015-04" db="UniProtKB">
        <authorList>
            <consortium name="EnsemblPlants"/>
        </authorList>
    </citation>
    <scope>IDENTIFICATION</scope>
    <source>
        <strain evidence="4">cv. Jemalong A17</strain>
    </source>
</reference>
<sequence>MGKKGNTKNLPKSESGFRNPITLREEATGKIKTKPITNTKSHLRIEHLKKLAVWATTDPHILSLAAFYGHHLATISEAAGVPPDPSLITCQRCETVLHPGFNSTVRIEKNRSKVRHRHKKFGSIAQNNVVYKCHFCSHQNLKRGTAKGHLKKICPAKDKSSLESTPATKPFRHESPKLEKHVVNKDETGEKDVSASKAVVKEVASLNGSETPPNKSTPPLLEGKKRRRNSSTSKNAIETPSMSARVEVAKTSTSSKRRKKSWTSLKEIAQSKERDNSRIASLAIPFFL</sequence>
<dbReference type="EMBL" id="CM001222">
    <property type="protein sequence ID" value="KEH24966.1"/>
    <property type="molecule type" value="Genomic_DNA"/>
</dbReference>
<feature type="region of interest" description="Disordered" evidence="1">
    <location>
        <begin position="156"/>
        <end position="276"/>
    </location>
</feature>
<feature type="compositionally biased region" description="Low complexity" evidence="1">
    <location>
        <begin position="195"/>
        <end position="205"/>
    </location>
</feature>
<dbReference type="Proteomes" id="UP000002051">
    <property type="component" value="Chromosome 6"/>
</dbReference>
<reference evidence="2 5" key="2">
    <citation type="journal article" date="2014" name="BMC Genomics">
        <title>An improved genome release (version Mt4.0) for the model legume Medicago truncatula.</title>
        <authorList>
            <person name="Tang H."/>
            <person name="Krishnakumar V."/>
            <person name="Bidwell S."/>
            <person name="Rosen B."/>
            <person name="Chan A."/>
            <person name="Zhou S."/>
            <person name="Gentzbittel L."/>
            <person name="Childs K.L."/>
            <person name="Yandell M."/>
            <person name="Gundlach H."/>
            <person name="Mayer K.F."/>
            <person name="Schwartz D.C."/>
            <person name="Town C.D."/>
        </authorList>
    </citation>
    <scope>GENOME REANNOTATION</scope>
    <source>
        <strain evidence="2">A17</strain>
        <strain evidence="4 5">cv. Jemalong A17</strain>
    </source>
</reference>
<feature type="compositionally biased region" description="Basic and acidic residues" evidence="1">
    <location>
        <begin position="171"/>
        <end position="194"/>
    </location>
</feature>
<dbReference type="Pfam" id="PF04032">
    <property type="entry name" value="Rpr2"/>
    <property type="match status" value="1"/>
</dbReference>
<dbReference type="Proteomes" id="UP000265566">
    <property type="component" value="Chromosome 6"/>
</dbReference>
<dbReference type="Gramene" id="rna34249">
    <property type="protein sequence ID" value="RHN50003.1"/>
    <property type="gene ID" value="gene34249"/>
</dbReference>
<dbReference type="HOGENOM" id="CLU_067209_0_0_1"/>
<dbReference type="EnsemblPlants" id="KEH24966">
    <property type="protein sequence ID" value="KEH24966"/>
    <property type="gene ID" value="MTR_6g011320"/>
</dbReference>
<evidence type="ECO:0000313" key="5">
    <source>
        <dbReference type="Proteomes" id="UP000002051"/>
    </source>
</evidence>
<dbReference type="InterPro" id="IPR007175">
    <property type="entry name" value="Rpr2/Snm1/Rpp21"/>
</dbReference>
<proteinExistence type="predicted"/>
<dbReference type="OrthoDB" id="1937463at2759"/>
<dbReference type="STRING" id="3880.A0A072U6H6"/>
<name>A0A072U6H6_MEDTR</name>
<reference evidence="3" key="4">
    <citation type="journal article" date="2018" name="Nat. Plants">
        <title>Whole-genome landscape of Medicago truncatula symbiotic genes.</title>
        <authorList>
            <person name="Pecrix Y."/>
            <person name="Gamas P."/>
            <person name="Carrere S."/>
        </authorList>
    </citation>
    <scope>NUCLEOTIDE SEQUENCE</scope>
    <source>
        <tissue evidence="3">Leaves</tissue>
    </source>
</reference>
<evidence type="ECO:0000313" key="3">
    <source>
        <dbReference type="EMBL" id="RHN50003.1"/>
    </source>
</evidence>
<reference evidence="2 5" key="1">
    <citation type="journal article" date="2011" name="Nature">
        <title>The Medicago genome provides insight into the evolution of rhizobial symbioses.</title>
        <authorList>
            <person name="Young N.D."/>
            <person name="Debelle F."/>
            <person name="Oldroyd G.E."/>
            <person name="Geurts R."/>
            <person name="Cannon S.B."/>
            <person name="Udvardi M.K."/>
            <person name="Benedito V.A."/>
            <person name="Mayer K.F."/>
            <person name="Gouzy J."/>
            <person name="Schoof H."/>
            <person name="Van de Peer Y."/>
            <person name="Proost S."/>
            <person name="Cook D.R."/>
            <person name="Meyers B.C."/>
            <person name="Spannagl M."/>
            <person name="Cheung F."/>
            <person name="De Mita S."/>
            <person name="Krishnakumar V."/>
            <person name="Gundlach H."/>
            <person name="Zhou S."/>
            <person name="Mudge J."/>
            <person name="Bharti A.K."/>
            <person name="Murray J.D."/>
            <person name="Naoumkina M.A."/>
            <person name="Rosen B."/>
            <person name="Silverstein K.A."/>
            <person name="Tang H."/>
            <person name="Rombauts S."/>
            <person name="Zhao P.X."/>
            <person name="Zhou P."/>
            <person name="Barbe V."/>
            <person name="Bardou P."/>
            <person name="Bechner M."/>
            <person name="Bellec A."/>
            <person name="Berger A."/>
            <person name="Berges H."/>
            <person name="Bidwell S."/>
            <person name="Bisseling T."/>
            <person name="Choisne N."/>
            <person name="Couloux A."/>
            <person name="Denny R."/>
            <person name="Deshpande S."/>
            <person name="Dai X."/>
            <person name="Doyle J.J."/>
            <person name="Dudez A.M."/>
            <person name="Farmer A.D."/>
            <person name="Fouteau S."/>
            <person name="Franken C."/>
            <person name="Gibelin C."/>
            <person name="Gish J."/>
            <person name="Goldstein S."/>
            <person name="Gonzalez A.J."/>
            <person name="Green P.J."/>
            <person name="Hallab A."/>
            <person name="Hartog M."/>
            <person name="Hua A."/>
            <person name="Humphray S.J."/>
            <person name="Jeong D.H."/>
            <person name="Jing Y."/>
            <person name="Jocker A."/>
            <person name="Kenton S.M."/>
            <person name="Kim D.J."/>
            <person name="Klee K."/>
            <person name="Lai H."/>
            <person name="Lang C."/>
            <person name="Lin S."/>
            <person name="Macmil S.L."/>
            <person name="Magdelenat G."/>
            <person name="Matthews L."/>
            <person name="McCorrison J."/>
            <person name="Monaghan E.L."/>
            <person name="Mun J.H."/>
            <person name="Najar F.Z."/>
            <person name="Nicholson C."/>
            <person name="Noirot C."/>
            <person name="O'Bleness M."/>
            <person name="Paule C.R."/>
            <person name="Poulain J."/>
            <person name="Prion F."/>
            <person name="Qin B."/>
            <person name="Qu C."/>
            <person name="Retzel E.F."/>
            <person name="Riddle C."/>
            <person name="Sallet E."/>
            <person name="Samain S."/>
            <person name="Samson N."/>
            <person name="Sanders I."/>
            <person name="Saurat O."/>
            <person name="Scarpelli C."/>
            <person name="Schiex T."/>
            <person name="Segurens B."/>
            <person name="Severin A.J."/>
            <person name="Sherrier D.J."/>
            <person name="Shi R."/>
            <person name="Sims S."/>
            <person name="Singer S.R."/>
            <person name="Sinharoy S."/>
            <person name="Sterck L."/>
            <person name="Viollet A."/>
            <person name="Wang B.B."/>
            <person name="Wang K."/>
            <person name="Wang M."/>
            <person name="Wang X."/>
            <person name="Warfsmann J."/>
            <person name="Weissenbach J."/>
            <person name="White D.D."/>
            <person name="White J.D."/>
            <person name="Wiley G.B."/>
            <person name="Wincker P."/>
            <person name="Xing Y."/>
            <person name="Yang L."/>
            <person name="Yao Z."/>
            <person name="Ying F."/>
            <person name="Zhai J."/>
            <person name="Zhou L."/>
            <person name="Zuber A."/>
            <person name="Denarie J."/>
            <person name="Dixon R.A."/>
            <person name="May G.D."/>
            <person name="Schwartz D.C."/>
            <person name="Rogers J."/>
            <person name="Quetier F."/>
            <person name="Town C.D."/>
            <person name="Roe B.A."/>
        </authorList>
    </citation>
    <scope>NUCLEOTIDE SEQUENCE [LARGE SCALE GENOMIC DNA]</scope>
    <source>
        <strain evidence="2">A17</strain>
        <strain evidence="4 5">cv. Jemalong A17</strain>
    </source>
</reference>
<dbReference type="PANTHER" id="PTHR36072:SF2">
    <property type="entry name" value="OS01G0531000 PROTEIN"/>
    <property type="match status" value="1"/>
</dbReference>
<accession>A0A072U6H6</accession>
<feature type="compositionally biased region" description="Polar residues" evidence="1">
    <location>
        <begin position="230"/>
        <end position="242"/>
    </location>
</feature>
<dbReference type="KEGG" id="mtr:25495268"/>
<organism evidence="2 5">
    <name type="scientific">Medicago truncatula</name>
    <name type="common">Barrel medic</name>
    <name type="synonym">Medicago tribuloides</name>
    <dbReference type="NCBI Taxonomy" id="3880"/>
    <lineage>
        <taxon>Eukaryota</taxon>
        <taxon>Viridiplantae</taxon>
        <taxon>Streptophyta</taxon>
        <taxon>Embryophyta</taxon>
        <taxon>Tracheophyta</taxon>
        <taxon>Spermatophyta</taxon>
        <taxon>Magnoliopsida</taxon>
        <taxon>eudicotyledons</taxon>
        <taxon>Gunneridae</taxon>
        <taxon>Pentapetalae</taxon>
        <taxon>rosids</taxon>
        <taxon>fabids</taxon>
        <taxon>Fabales</taxon>
        <taxon>Fabaceae</taxon>
        <taxon>Papilionoideae</taxon>
        <taxon>50 kb inversion clade</taxon>
        <taxon>NPAAA clade</taxon>
        <taxon>Hologalegina</taxon>
        <taxon>IRL clade</taxon>
        <taxon>Trifolieae</taxon>
        <taxon>Medicago</taxon>
    </lineage>
</organism>